<reference evidence="1" key="1">
    <citation type="journal article" date="2020" name="Nature">
        <title>Giant virus diversity and host interactions through global metagenomics.</title>
        <authorList>
            <person name="Schulz F."/>
            <person name="Roux S."/>
            <person name="Paez-Espino D."/>
            <person name="Jungbluth S."/>
            <person name="Walsh D.A."/>
            <person name="Denef V.J."/>
            <person name="McMahon K.D."/>
            <person name="Konstantinidis K.T."/>
            <person name="Eloe-Fadrosh E.A."/>
            <person name="Kyrpides N.C."/>
            <person name="Woyke T."/>
        </authorList>
    </citation>
    <scope>NUCLEOTIDE SEQUENCE</scope>
    <source>
        <strain evidence="1">GVMAG-M-3300020182-33</strain>
    </source>
</reference>
<sequence length="125" mass="14002">MTCPAPPSPNVLHPEEICETFDELSSAVLRKLAAEAQNISDTVCIEERTITLDSCRKTGLIKDIPVSLDNIRSEVELRRYSLDALKKLARAENLLLEKSFSRERVVQALEQLRVLRQPASTLSTP</sequence>
<dbReference type="EMBL" id="MN739303">
    <property type="protein sequence ID" value="QHS97759.1"/>
    <property type="molecule type" value="Genomic_DNA"/>
</dbReference>
<name>A0A6C0C1W4_9ZZZZ</name>
<dbReference type="AlphaFoldDB" id="A0A6C0C1W4"/>
<protein>
    <submittedName>
        <fullName evidence="1">Uncharacterized protein</fullName>
    </submittedName>
</protein>
<evidence type="ECO:0000313" key="1">
    <source>
        <dbReference type="EMBL" id="QHS97759.1"/>
    </source>
</evidence>
<organism evidence="1">
    <name type="scientific">viral metagenome</name>
    <dbReference type="NCBI Taxonomy" id="1070528"/>
    <lineage>
        <taxon>unclassified sequences</taxon>
        <taxon>metagenomes</taxon>
        <taxon>organismal metagenomes</taxon>
    </lineage>
</organism>
<proteinExistence type="predicted"/>
<accession>A0A6C0C1W4</accession>